<reference evidence="2" key="3">
    <citation type="submission" date="2015-06" db="UniProtKB">
        <authorList>
            <consortium name="EnsemblMetazoa"/>
        </authorList>
    </citation>
    <scope>IDENTIFICATION</scope>
</reference>
<dbReference type="HOGENOM" id="CLU_1987104_0_0_1"/>
<dbReference type="OMA" id="PINCQVS"/>
<proteinExistence type="predicted"/>
<name>R7T817_CAPTE</name>
<dbReference type="OrthoDB" id="10062690at2759"/>
<dbReference type="Gene3D" id="2.20.100.10">
    <property type="entry name" value="Thrombospondin type-1 (TSP1) repeat"/>
    <property type="match status" value="2"/>
</dbReference>
<dbReference type="AlphaFoldDB" id="R7T817"/>
<protein>
    <recommendedName>
        <fullName evidence="4">Spondin-like TSP1 domain-containing protein</fullName>
    </recommendedName>
</protein>
<feature type="non-terminal residue" evidence="1">
    <location>
        <position position="1"/>
    </location>
</feature>
<evidence type="ECO:0008006" key="4">
    <source>
        <dbReference type="Google" id="ProtNLM"/>
    </source>
</evidence>
<dbReference type="SMART" id="SM00209">
    <property type="entry name" value="TSP1"/>
    <property type="match status" value="2"/>
</dbReference>
<gene>
    <name evidence="1" type="ORF">CAPTEDRAFT_117672</name>
</gene>
<dbReference type="InterPro" id="IPR036383">
    <property type="entry name" value="TSP1_rpt_sf"/>
</dbReference>
<sequence length="126" mass="13454">WQDWTVCSAECGGGTRSRTGLGNDGVQHSETIKCGMQSCEALDPCRICAELACPETICPEWGSFDPCPLSCGGPVTQTRMRTCDIMDHSGANIGSILETDTQECGNIACPSEVCEDWPEWAACSVS</sequence>
<reference evidence="1 3" key="2">
    <citation type="journal article" date="2013" name="Nature">
        <title>Insights into bilaterian evolution from three spiralian genomes.</title>
        <authorList>
            <person name="Simakov O."/>
            <person name="Marletaz F."/>
            <person name="Cho S.J."/>
            <person name="Edsinger-Gonzales E."/>
            <person name="Havlak P."/>
            <person name="Hellsten U."/>
            <person name="Kuo D.H."/>
            <person name="Larsson T."/>
            <person name="Lv J."/>
            <person name="Arendt D."/>
            <person name="Savage R."/>
            <person name="Osoegawa K."/>
            <person name="de Jong P."/>
            <person name="Grimwood J."/>
            <person name="Chapman J.A."/>
            <person name="Shapiro H."/>
            <person name="Aerts A."/>
            <person name="Otillar R.P."/>
            <person name="Terry A.Y."/>
            <person name="Boore J.L."/>
            <person name="Grigoriev I.V."/>
            <person name="Lindberg D.R."/>
            <person name="Seaver E.C."/>
            <person name="Weisblat D.A."/>
            <person name="Putnam N.H."/>
            <person name="Rokhsar D.S."/>
        </authorList>
    </citation>
    <scope>NUCLEOTIDE SEQUENCE</scope>
    <source>
        <strain evidence="1 3">I ESC-2004</strain>
    </source>
</reference>
<dbReference type="Proteomes" id="UP000014760">
    <property type="component" value="Unassembled WGS sequence"/>
</dbReference>
<evidence type="ECO:0000313" key="3">
    <source>
        <dbReference type="Proteomes" id="UP000014760"/>
    </source>
</evidence>
<reference evidence="3" key="1">
    <citation type="submission" date="2012-12" db="EMBL/GenBank/DDBJ databases">
        <authorList>
            <person name="Hellsten U."/>
            <person name="Grimwood J."/>
            <person name="Chapman J.A."/>
            <person name="Shapiro H."/>
            <person name="Aerts A."/>
            <person name="Otillar R.P."/>
            <person name="Terry A.Y."/>
            <person name="Boore J.L."/>
            <person name="Simakov O."/>
            <person name="Marletaz F."/>
            <person name="Cho S.-J."/>
            <person name="Edsinger-Gonzales E."/>
            <person name="Havlak P."/>
            <person name="Kuo D.-H."/>
            <person name="Larsson T."/>
            <person name="Lv J."/>
            <person name="Arendt D."/>
            <person name="Savage R."/>
            <person name="Osoegawa K."/>
            <person name="de Jong P."/>
            <person name="Lindberg D.R."/>
            <person name="Seaver E.C."/>
            <person name="Weisblat D.A."/>
            <person name="Putnam N.H."/>
            <person name="Grigoriev I.V."/>
            <person name="Rokhsar D.S."/>
        </authorList>
    </citation>
    <scope>NUCLEOTIDE SEQUENCE</scope>
    <source>
        <strain evidence="3">I ESC-2004</strain>
    </source>
</reference>
<dbReference type="InterPro" id="IPR000884">
    <property type="entry name" value="TSP1_rpt"/>
</dbReference>
<organism evidence="1">
    <name type="scientific">Capitella teleta</name>
    <name type="common">Polychaete worm</name>
    <dbReference type="NCBI Taxonomy" id="283909"/>
    <lineage>
        <taxon>Eukaryota</taxon>
        <taxon>Metazoa</taxon>
        <taxon>Spiralia</taxon>
        <taxon>Lophotrochozoa</taxon>
        <taxon>Annelida</taxon>
        <taxon>Polychaeta</taxon>
        <taxon>Sedentaria</taxon>
        <taxon>Scolecida</taxon>
        <taxon>Capitellidae</taxon>
        <taxon>Capitella</taxon>
    </lineage>
</organism>
<dbReference type="EMBL" id="AMQN01014728">
    <property type="status" value="NOT_ANNOTATED_CDS"/>
    <property type="molecule type" value="Genomic_DNA"/>
</dbReference>
<dbReference type="EMBL" id="KB311212">
    <property type="protein sequence ID" value="ELT89735.1"/>
    <property type="molecule type" value="Genomic_DNA"/>
</dbReference>
<dbReference type="PROSITE" id="PS50092">
    <property type="entry name" value="TSP1"/>
    <property type="match status" value="2"/>
</dbReference>
<evidence type="ECO:0000313" key="1">
    <source>
        <dbReference type="EMBL" id="ELT89735.1"/>
    </source>
</evidence>
<dbReference type="EnsemblMetazoa" id="CapteT117672">
    <property type="protein sequence ID" value="CapteP117672"/>
    <property type="gene ID" value="CapteG117672"/>
</dbReference>
<keyword evidence="3" id="KW-1185">Reference proteome</keyword>
<accession>R7T817</accession>
<evidence type="ECO:0000313" key="2">
    <source>
        <dbReference type="EnsemblMetazoa" id="CapteP117672"/>
    </source>
</evidence>
<dbReference type="SUPFAM" id="SSF82895">
    <property type="entry name" value="TSP-1 type 1 repeat"/>
    <property type="match status" value="2"/>
</dbReference>
<feature type="non-terminal residue" evidence="1">
    <location>
        <position position="126"/>
    </location>
</feature>